<protein>
    <submittedName>
        <fullName evidence="2">Uncharacterized protein</fullName>
    </submittedName>
</protein>
<sequence length="130" mass="14153">MKYVKLFSIVSLAFGAALAPVAVPASAADLTKAVVNSVTTFQCSDGCSLPGVINVDPQTVVGPDASDPTLRVGRWPRTVYISCFFDATSDGTKYLVYVDDRGWTGQWWIAKENLQHAINEQSIRRCRGLL</sequence>
<evidence type="ECO:0000313" key="3">
    <source>
        <dbReference type="Proteomes" id="UP000305282"/>
    </source>
</evidence>
<feature type="chain" id="PRO_5020428566" evidence="1">
    <location>
        <begin position="28"/>
        <end position="130"/>
    </location>
</feature>
<dbReference type="RefSeq" id="WP_136449290.1">
    <property type="nucleotide sequence ID" value="NZ_CADCWT010000430.1"/>
</dbReference>
<dbReference type="EMBL" id="SSXH01000669">
    <property type="protein sequence ID" value="THJ48088.1"/>
    <property type="molecule type" value="Genomic_DNA"/>
</dbReference>
<dbReference type="Proteomes" id="UP000305282">
    <property type="component" value="Unassembled WGS sequence"/>
</dbReference>
<name>A0A4S5CW68_9ACTN</name>
<accession>A0A4S5CW68</accession>
<evidence type="ECO:0000256" key="1">
    <source>
        <dbReference type="SAM" id="SignalP"/>
    </source>
</evidence>
<organism evidence="2 3">
    <name type="scientific">Candidatus Frankia alpina</name>
    <dbReference type="NCBI Taxonomy" id="2699483"/>
    <lineage>
        <taxon>Bacteria</taxon>
        <taxon>Bacillati</taxon>
        <taxon>Actinomycetota</taxon>
        <taxon>Actinomycetes</taxon>
        <taxon>Frankiales</taxon>
        <taxon>Frankiaceae</taxon>
        <taxon>Frankia</taxon>
    </lineage>
</organism>
<feature type="signal peptide" evidence="1">
    <location>
        <begin position="1"/>
        <end position="27"/>
    </location>
</feature>
<dbReference type="AlphaFoldDB" id="A0A4S5CW68"/>
<keyword evidence="1" id="KW-0732">Signal</keyword>
<proteinExistence type="predicted"/>
<reference evidence="2 3" key="1">
    <citation type="submission" date="2019-04" db="EMBL/GenBank/DDBJ databases">
        <title>Draft genome sequences for three unisolated Alnus-infective Frankia Sp+ strains, AgTrS, AiOr and AvVan, the first sequenced Frankia strains able to sporulate in-planta.</title>
        <authorList>
            <person name="Bethencourt L."/>
            <person name="Vautrin F."/>
            <person name="Taib N."/>
            <person name="Dubost A."/>
            <person name="Castro-Garcia L."/>
            <person name="Imbaud O."/>
            <person name="Abrouk D."/>
            <person name="Fournier P."/>
            <person name="Briolay J."/>
            <person name="Nguyen A."/>
            <person name="Normand P."/>
            <person name="Fernandez M.P."/>
            <person name="Brochier-Armanet C."/>
            <person name="Herrera-Belaroussi A."/>
        </authorList>
    </citation>
    <scope>NUCLEOTIDE SEQUENCE [LARGE SCALE GENOMIC DNA]</scope>
    <source>
        <strain evidence="2 3">AvVan</strain>
    </source>
</reference>
<evidence type="ECO:0000313" key="2">
    <source>
        <dbReference type="EMBL" id="THJ48088.1"/>
    </source>
</evidence>
<gene>
    <name evidence="2" type="ORF">E7Y31_19455</name>
</gene>
<keyword evidence="3" id="KW-1185">Reference proteome</keyword>
<comment type="caution">
    <text evidence="2">The sequence shown here is derived from an EMBL/GenBank/DDBJ whole genome shotgun (WGS) entry which is preliminary data.</text>
</comment>